<dbReference type="InterPro" id="IPR002933">
    <property type="entry name" value="Peptidase_M20"/>
</dbReference>
<keyword evidence="4" id="KW-0862">Zinc</keyword>
<dbReference type="Gene3D" id="3.40.630.10">
    <property type="entry name" value="Zn peptidases"/>
    <property type="match status" value="1"/>
</dbReference>
<dbReference type="PANTHER" id="PTHR43808">
    <property type="entry name" value="ACETYLORNITHINE DEACETYLASE"/>
    <property type="match status" value="1"/>
</dbReference>
<dbReference type="EMBL" id="JACHGJ010000003">
    <property type="protein sequence ID" value="MBB6480306.1"/>
    <property type="molecule type" value="Genomic_DNA"/>
</dbReference>
<dbReference type="SUPFAM" id="SSF55031">
    <property type="entry name" value="Bacterial exopeptidase dimerisation domain"/>
    <property type="match status" value="1"/>
</dbReference>
<dbReference type="InterPro" id="IPR011650">
    <property type="entry name" value="Peptidase_M20_dimer"/>
</dbReference>
<dbReference type="PROSITE" id="PS00758">
    <property type="entry name" value="ARGE_DAPE_CPG2_1"/>
    <property type="match status" value="1"/>
</dbReference>
<dbReference type="InterPro" id="IPR036264">
    <property type="entry name" value="Bact_exopeptidase_dim_dom"/>
</dbReference>
<name>A0A841R938_9SPIO</name>
<evidence type="ECO:0000259" key="5">
    <source>
        <dbReference type="Pfam" id="PF07687"/>
    </source>
</evidence>
<proteinExistence type="predicted"/>
<gene>
    <name evidence="6" type="ORF">HNR50_001969</name>
</gene>
<protein>
    <submittedName>
        <fullName evidence="6">Putative selenium metabolism hydrolase</fullName>
    </submittedName>
</protein>
<dbReference type="Pfam" id="PF07687">
    <property type="entry name" value="M20_dimer"/>
    <property type="match status" value="1"/>
</dbReference>
<keyword evidence="7" id="KW-1185">Reference proteome</keyword>
<dbReference type="PANTHER" id="PTHR43808:SF32">
    <property type="entry name" value="ARGE_DAPE-RELATED DEACYLASE"/>
    <property type="match status" value="1"/>
</dbReference>
<organism evidence="6 7">
    <name type="scientific">Spirochaeta isovalerica</name>
    <dbReference type="NCBI Taxonomy" id="150"/>
    <lineage>
        <taxon>Bacteria</taxon>
        <taxon>Pseudomonadati</taxon>
        <taxon>Spirochaetota</taxon>
        <taxon>Spirochaetia</taxon>
        <taxon>Spirochaetales</taxon>
        <taxon>Spirochaetaceae</taxon>
        <taxon>Spirochaeta</taxon>
    </lineage>
</organism>
<evidence type="ECO:0000313" key="6">
    <source>
        <dbReference type="EMBL" id="MBB6480306.1"/>
    </source>
</evidence>
<evidence type="ECO:0000256" key="4">
    <source>
        <dbReference type="ARBA" id="ARBA00022833"/>
    </source>
</evidence>
<dbReference type="AlphaFoldDB" id="A0A841R938"/>
<dbReference type="InterPro" id="IPR001261">
    <property type="entry name" value="ArgE/DapE_CS"/>
</dbReference>
<accession>A0A841R938</accession>
<dbReference type="Pfam" id="PF01546">
    <property type="entry name" value="Peptidase_M20"/>
    <property type="match status" value="1"/>
</dbReference>
<comment type="cofactor">
    <cofactor evidence="1">
        <name>Zn(2+)</name>
        <dbReference type="ChEBI" id="CHEBI:29105"/>
    </cofactor>
</comment>
<dbReference type="InterPro" id="IPR050072">
    <property type="entry name" value="Peptidase_M20A"/>
</dbReference>
<evidence type="ECO:0000256" key="1">
    <source>
        <dbReference type="ARBA" id="ARBA00001947"/>
    </source>
</evidence>
<comment type="caution">
    <text evidence="6">The sequence shown here is derived from an EMBL/GenBank/DDBJ whole genome shotgun (WGS) entry which is preliminary data.</text>
</comment>
<dbReference type="SUPFAM" id="SSF53187">
    <property type="entry name" value="Zn-dependent exopeptidases"/>
    <property type="match status" value="1"/>
</dbReference>
<evidence type="ECO:0000256" key="2">
    <source>
        <dbReference type="ARBA" id="ARBA00022723"/>
    </source>
</evidence>
<evidence type="ECO:0000313" key="7">
    <source>
        <dbReference type="Proteomes" id="UP000587760"/>
    </source>
</evidence>
<feature type="domain" description="Peptidase M20 dimerisation" evidence="5">
    <location>
        <begin position="170"/>
        <end position="271"/>
    </location>
</feature>
<dbReference type="RefSeq" id="WP_184746433.1">
    <property type="nucleotide sequence ID" value="NZ_JACHGJ010000003.1"/>
</dbReference>
<reference evidence="6 7" key="1">
    <citation type="submission" date="2020-08" db="EMBL/GenBank/DDBJ databases">
        <title>Genomic Encyclopedia of Type Strains, Phase IV (KMG-IV): sequencing the most valuable type-strain genomes for metagenomic binning, comparative biology and taxonomic classification.</title>
        <authorList>
            <person name="Goeker M."/>
        </authorList>
    </citation>
    <scope>NUCLEOTIDE SEQUENCE [LARGE SCALE GENOMIC DNA]</scope>
    <source>
        <strain evidence="6 7">DSM 2461</strain>
    </source>
</reference>
<keyword evidence="3 6" id="KW-0378">Hydrolase</keyword>
<evidence type="ECO:0000256" key="3">
    <source>
        <dbReference type="ARBA" id="ARBA00022801"/>
    </source>
</evidence>
<sequence length="388" mass="42600">MKLTDEQKNEIISFTVELVRLAGDSGHEAATARCVYRKMEELGYDEVTVDEYGSVIGILKGQKEGPALLFDGHMDVVPVRDREDWTHEPYGAEISEGRIWGRGTADMKGALAAMICAPTYLEKTDFSGRIIVSASVAEELLIGSALEKILQRYRADAVVIGEPTGLKPGTAEKGRSSVEMICSGTVAHSSRPDLGDNAVYRMMEAVERIRRMPRRSHPLLGEEVIELVEITSEPSPGNGSIPDKCRVLWECRLLSGEREEEYLERWKSALEGTDRTEIKIASYNLPSYRGPLLTMKDFLPGWIGSEIDHSFTALVGRSLKKCGKAVHEYASPFGCNALISAARMKIPTVILGPGDIALAHKPDESIVIDELLSAASVYGTIARNFLNS</sequence>
<keyword evidence="2" id="KW-0479">Metal-binding</keyword>
<dbReference type="Proteomes" id="UP000587760">
    <property type="component" value="Unassembled WGS sequence"/>
</dbReference>
<dbReference type="Gene3D" id="3.30.70.360">
    <property type="match status" value="1"/>
</dbReference>
<dbReference type="GO" id="GO:0046872">
    <property type="term" value="F:metal ion binding"/>
    <property type="evidence" value="ECO:0007669"/>
    <property type="project" value="UniProtKB-KW"/>
</dbReference>
<dbReference type="GO" id="GO:0016787">
    <property type="term" value="F:hydrolase activity"/>
    <property type="evidence" value="ECO:0007669"/>
    <property type="project" value="UniProtKB-KW"/>
</dbReference>